<evidence type="ECO:0000256" key="6">
    <source>
        <dbReference type="ARBA" id="ARBA00048493"/>
    </source>
</evidence>
<evidence type="ECO:0000256" key="3">
    <source>
        <dbReference type="ARBA" id="ARBA00012457"/>
    </source>
</evidence>
<dbReference type="OMA" id="SHGVIEY"/>
<reference evidence="7 8" key="1">
    <citation type="journal article" date="2008" name="Nature">
        <title>The Trichoplax genome and the nature of placozoans.</title>
        <authorList>
            <person name="Srivastava M."/>
            <person name="Begovic E."/>
            <person name="Chapman J."/>
            <person name="Putnam N.H."/>
            <person name="Hellsten U."/>
            <person name="Kawashima T."/>
            <person name="Kuo A."/>
            <person name="Mitros T."/>
            <person name="Salamov A."/>
            <person name="Carpenter M.L."/>
            <person name="Signorovitch A.Y."/>
            <person name="Moreno M.A."/>
            <person name="Kamm K."/>
            <person name="Grimwood J."/>
            <person name="Schmutz J."/>
            <person name="Shapiro H."/>
            <person name="Grigoriev I.V."/>
            <person name="Buss L.W."/>
            <person name="Schierwater B."/>
            <person name="Dellaporta S.L."/>
            <person name="Rokhsar D.S."/>
        </authorList>
    </citation>
    <scope>NUCLEOTIDE SEQUENCE [LARGE SCALE GENOMIC DNA]</scope>
    <source>
        <strain evidence="7 8">Grell-BS-1999</strain>
    </source>
</reference>
<dbReference type="PANTHER" id="PTHR11952:SF2">
    <property type="entry name" value="LD24639P"/>
    <property type="match status" value="1"/>
</dbReference>
<evidence type="ECO:0000313" key="7">
    <source>
        <dbReference type="EMBL" id="EDV28617.1"/>
    </source>
</evidence>
<comment type="pathway">
    <text evidence="1">Nucleotide-sugar biosynthesis; UDP-N-acetyl-alpha-D-glucosamine biosynthesis; UDP-N-acetyl-alpha-D-glucosamine from N-acetyl-alpha-D-glucosamine 1-phosphate: step 1/1.</text>
</comment>
<dbReference type="FunFam" id="3.90.550.10:FF:000075">
    <property type="entry name" value="Probable UDP-N-acetylglucosamine pyrophosphorylase"/>
    <property type="match status" value="1"/>
</dbReference>
<comment type="similarity">
    <text evidence="2">Belongs to the UDPGP type 1 family.</text>
</comment>
<dbReference type="InterPro" id="IPR029044">
    <property type="entry name" value="Nucleotide-diphossugar_trans"/>
</dbReference>
<dbReference type="RefSeq" id="XP_002107819.1">
    <property type="nucleotide sequence ID" value="XM_002107783.1"/>
</dbReference>
<evidence type="ECO:0000256" key="1">
    <source>
        <dbReference type="ARBA" id="ARBA00005208"/>
    </source>
</evidence>
<dbReference type="CDD" id="cd04193">
    <property type="entry name" value="UDPGlcNAc_PPase"/>
    <property type="match status" value="1"/>
</dbReference>
<dbReference type="SUPFAM" id="SSF53448">
    <property type="entry name" value="Nucleotide-diphospho-sugar transferases"/>
    <property type="match status" value="1"/>
</dbReference>
<dbReference type="EC" id="2.7.7.23" evidence="3"/>
<dbReference type="Proteomes" id="UP000009022">
    <property type="component" value="Unassembled WGS sequence"/>
</dbReference>
<dbReference type="InParanoid" id="B3RKP9"/>
<dbReference type="Gene3D" id="3.90.550.10">
    <property type="entry name" value="Spore Coat Polysaccharide Biosynthesis Protein SpsA, Chain A"/>
    <property type="match status" value="1"/>
</dbReference>
<dbReference type="InterPro" id="IPR002618">
    <property type="entry name" value="UDPGP_fam"/>
</dbReference>
<keyword evidence="4" id="KW-0808">Transferase</keyword>
<dbReference type="AlphaFoldDB" id="B3RKP9"/>
<evidence type="ECO:0000313" key="8">
    <source>
        <dbReference type="Proteomes" id="UP000009022"/>
    </source>
</evidence>
<proteinExistence type="inferred from homology"/>
<protein>
    <recommendedName>
        <fullName evidence="3">UDP-N-acetylglucosamine diphosphorylase</fullName>
        <ecNumber evidence="3">2.7.7.23</ecNumber>
    </recommendedName>
</protein>
<dbReference type="GeneID" id="6749836"/>
<dbReference type="GO" id="GO:0003977">
    <property type="term" value="F:UDP-N-acetylglucosamine diphosphorylase activity"/>
    <property type="evidence" value="ECO:0000318"/>
    <property type="project" value="GO_Central"/>
</dbReference>
<dbReference type="PhylomeDB" id="B3RKP9"/>
<dbReference type="Pfam" id="PF01704">
    <property type="entry name" value="UDPGP"/>
    <property type="match status" value="1"/>
</dbReference>
<keyword evidence="5" id="KW-0548">Nucleotidyltransferase</keyword>
<gene>
    <name evidence="7" type="ORF">TRIADDRAFT_20208</name>
</gene>
<name>B3RKP9_TRIAD</name>
<dbReference type="GO" id="GO:0006048">
    <property type="term" value="P:UDP-N-acetylglucosamine biosynthetic process"/>
    <property type="evidence" value="ECO:0000318"/>
    <property type="project" value="GO_Central"/>
</dbReference>
<dbReference type="HOGENOM" id="CLU_025603_1_1_1"/>
<evidence type="ECO:0000256" key="2">
    <source>
        <dbReference type="ARBA" id="ARBA00010401"/>
    </source>
</evidence>
<keyword evidence="8" id="KW-1185">Reference proteome</keyword>
<evidence type="ECO:0000256" key="4">
    <source>
        <dbReference type="ARBA" id="ARBA00022679"/>
    </source>
</evidence>
<dbReference type="PANTHER" id="PTHR11952">
    <property type="entry name" value="UDP- GLUCOSE PYROPHOSPHORYLASE"/>
    <property type="match status" value="1"/>
</dbReference>
<dbReference type="CTD" id="6749836"/>
<dbReference type="FunCoup" id="B3RKP9">
    <property type="interactions" value="1800"/>
</dbReference>
<organism evidence="7 8">
    <name type="scientific">Trichoplax adhaerens</name>
    <name type="common">Trichoplax reptans</name>
    <dbReference type="NCBI Taxonomy" id="10228"/>
    <lineage>
        <taxon>Eukaryota</taxon>
        <taxon>Metazoa</taxon>
        <taxon>Placozoa</taxon>
        <taxon>Uniplacotomia</taxon>
        <taxon>Trichoplacea</taxon>
        <taxon>Trichoplacidae</taxon>
        <taxon>Trichoplax</taxon>
    </lineage>
</organism>
<dbReference type="InterPro" id="IPR039741">
    <property type="entry name" value="UDP-sugar_pyrophosphorylase"/>
</dbReference>
<dbReference type="eggNOG" id="KOG2388">
    <property type="taxonomic scope" value="Eukaryota"/>
</dbReference>
<dbReference type="OrthoDB" id="532420at2759"/>
<dbReference type="EMBL" id="DS985241">
    <property type="protein sequence ID" value="EDV28617.1"/>
    <property type="molecule type" value="Genomic_DNA"/>
</dbReference>
<accession>B3RKP9</accession>
<sequence length="461" mass="52256">MTDELKTRLYHKLKAYHQENLLQYWDELDQTQRQLLADDIDSLDLQYVTQSFEKVMQTGQSHSQKKDDHILPLPEDVYCTLPNVDSHRQDWQTLGLNLIADNKVAVILLAGGQGTRLGVDYPKGMYCVGLPSGKSLYQIQGERMFRLQQLAQERTGKKGTIPWYIMTSQHTKQQTRNYFEKHKFFGLNEKDIMFFEQSTLPCFDFDGKIILAAPDKIARAPNGNGGLYSALSNCGILKDMQDRGIAHIQAYCVDNILIKMVDPVFTGYCASKNADCGAKVVRKVDASESVGLVCLCDGTYQVIEYSEISKEMTEKRNKNGELMFNAANICNHYFSYDFLSQTVSARENELPHHMARKKIPYVNESGQTVKPETPNGIKMEKFVFDVFLFSKNFAVMEVKREDEFSPLKNKCGTGRDCPETAKAALGKLHGRYILEAGGKFVTKDGKEISDTSRYSILTLAR</sequence>
<evidence type="ECO:0000256" key="5">
    <source>
        <dbReference type="ARBA" id="ARBA00022695"/>
    </source>
</evidence>
<dbReference type="KEGG" id="tad:TRIADDRAFT_20208"/>
<dbReference type="STRING" id="10228.B3RKP9"/>
<comment type="catalytic activity">
    <reaction evidence="6">
        <text>N-acetyl-alpha-D-glucosamine 1-phosphate + UTP + H(+) = UDP-N-acetyl-alpha-D-glucosamine + diphosphate</text>
        <dbReference type="Rhea" id="RHEA:13509"/>
        <dbReference type="ChEBI" id="CHEBI:15378"/>
        <dbReference type="ChEBI" id="CHEBI:33019"/>
        <dbReference type="ChEBI" id="CHEBI:46398"/>
        <dbReference type="ChEBI" id="CHEBI:57705"/>
        <dbReference type="ChEBI" id="CHEBI:57776"/>
        <dbReference type="EC" id="2.7.7.23"/>
    </reaction>
</comment>